<keyword evidence="8" id="KW-1185">Reference proteome</keyword>
<evidence type="ECO:0000313" key="8">
    <source>
        <dbReference type="Proteomes" id="UP000504609"/>
    </source>
</evidence>
<keyword evidence="6" id="KW-1015">Disulfide bond</keyword>
<comment type="similarity">
    <text evidence="2 7">Belongs to the plant cysteine rich small secretory peptide family. Epidermal patterning factor subfamily.</text>
</comment>
<comment type="function">
    <text evidence="7">Controls stomatal patterning.</text>
</comment>
<keyword evidence="4 7" id="KW-0964">Secreted</keyword>
<evidence type="ECO:0000256" key="7">
    <source>
        <dbReference type="RuleBase" id="RU367102"/>
    </source>
</evidence>
<dbReference type="GeneID" id="111452285"/>
<sequence length="107" mass="11723">MASPSNLLKLVIAVAVAAVFSLLLPLPALSAPAVGGGESLWKKMVLGSKPPRCVGKCLNCRPCTASLVVPEHRERKGFEADLNRREEDDSYYLLHWKCKCGNKLYQP</sequence>
<gene>
    <name evidence="9" type="primary">LOC111452285</name>
</gene>
<organism evidence="8 9">
    <name type="scientific">Cucurbita moschata</name>
    <name type="common">Winter crookneck squash</name>
    <name type="synonym">Cucurbita pepo var. moschata</name>
    <dbReference type="NCBI Taxonomy" id="3662"/>
    <lineage>
        <taxon>Eukaryota</taxon>
        <taxon>Viridiplantae</taxon>
        <taxon>Streptophyta</taxon>
        <taxon>Embryophyta</taxon>
        <taxon>Tracheophyta</taxon>
        <taxon>Spermatophyta</taxon>
        <taxon>Magnoliopsida</taxon>
        <taxon>eudicotyledons</taxon>
        <taxon>Gunneridae</taxon>
        <taxon>Pentapetalae</taxon>
        <taxon>rosids</taxon>
        <taxon>fabids</taxon>
        <taxon>Cucurbitales</taxon>
        <taxon>Cucurbitaceae</taxon>
        <taxon>Cucurbiteae</taxon>
        <taxon>Cucurbita</taxon>
    </lineage>
</organism>
<feature type="chain" id="PRO_5027146450" description="Epidermal patterning factor-like protein" evidence="7">
    <location>
        <begin position="31"/>
        <end position="107"/>
    </location>
</feature>
<dbReference type="GO" id="GO:0010052">
    <property type="term" value="P:guard cell differentiation"/>
    <property type="evidence" value="ECO:0007669"/>
    <property type="project" value="UniProtKB-UniRule"/>
</dbReference>
<keyword evidence="5 7" id="KW-0732">Signal</keyword>
<dbReference type="RefSeq" id="XP_022948690.1">
    <property type="nucleotide sequence ID" value="XM_023092922.1"/>
</dbReference>
<evidence type="ECO:0000313" key="9">
    <source>
        <dbReference type="RefSeq" id="XP_022948690.1"/>
    </source>
</evidence>
<comment type="subcellular location">
    <subcellularLocation>
        <location evidence="1 7">Secreted</location>
    </subcellularLocation>
</comment>
<evidence type="ECO:0000256" key="6">
    <source>
        <dbReference type="ARBA" id="ARBA00023157"/>
    </source>
</evidence>
<dbReference type="Proteomes" id="UP000504609">
    <property type="component" value="Unplaced"/>
</dbReference>
<evidence type="ECO:0000256" key="3">
    <source>
        <dbReference type="ARBA" id="ARBA00022473"/>
    </source>
</evidence>
<dbReference type="Pfam" id="PF17181">
    <property type="entry name" value="EPF"/>
    <property type="match status" value="1"/>
</dbReference>
<dbReference type="KEGG" id="cmos:111452285"/>
<feature type="signal peptide" evidence="7">
    <location>
        <begin position="1"/>
        <end position="30"/>
    </location>
</feature>
<evidence type="ECO:0000256" key="4">
    <source>
        <dbReference type="ARBA" id="ARBA00022525"/>
    </source>
</evidence>
<accession>A0A6J1GAL3</accession>
<dbReference type="AlphaFoldDB" id="A0A6J1GAL3"/>
<evidence type="ECO:0000256" key="1">
    <source>
        <dbReference type="ARBA" id="ARBA00004613"/>
    </source>
</evidence>
<protein>
    <recommendedName>
        <fullName evidence="7">Epidermal patterning factor-like protein</fullName>
    </recommendedName>
</protein>
<dbReference type="PANTHER" id="PTHR33109:SF60">
    <property type="entry name" value="EPIDERMAL PATTERNING FACTOR-LIKE PROTEIN 8"/>
    <property type="match status" value="1"/>
</dbReference>
<proteinExistence type="inferred from homology"/>
<dbReference type="PANTHER" id="PTHR33109">
    <property type="entry name" value="EPIDERMAL PATTERNING FACTOR-LIKE PROTEIN 4"/>
    <property type="match status" value="1"/>
</dbReference>
<dbReference type="GO" id="GO:0005576">
    <property type="term" value="C:extracellular region"/>
    <property type="evidence" value="ECO:0007669"/>
    <property type="project" value="UniProtKB-SubCell"/>
</dbReference>
<dbReference type="InterPro" id="IPR039455">
    <property type="entry name" value="EPFL"/>
</dbReference>
<evidence type="ECO:0000256" key="5">
    <source>
        <dbReference type="ARBA" id="ARBA00022729"/>
    </source>
</evidence>
<evidence type="ECO:0000256" key="2">
    <source>
        <dbReference type="ARBA" id="ARBA00008127"/>
    </source>
</evidence>
<reference evidence="9" key="1">
    <citation type="submission" date="2025-08" db="UniProtKB">
        <authorList>
            <consortium name="RefSeq"/>
        </authorList>
    </citation>
    <scope>IDENTIFICATION</scope>
    <source>
        <tissue evidence="9">Young leaves</tissue>
    </source>
</reference>
<name>A0A6J1GAL3_CUCMO</name>
<keyword evidence="3 7" id="KW-0217">Developmental protein</keyword>